<reference evidence="3 4" key="1">
    <citation type="submission" date="2019-12" db="EMBL/GenBank/DDBJ databases">
        <title>Nocardia macrotermitis sp. nov. and Nocardia aurantia sp. nov., isolated from the gut of the fungus growing-termite Macrotermes natalensis.</title>
        <authorList>
            <person name="Christine B."/>
            <person name="Rene B."/>
        </authorList>
    </citation>
    <scope>NUCLEOTIDE SEQUENCE [LARGE SCALE GENOMIC DNA]</scope>
    <source>
        <strain evidence="3 4">DSM 102126</strain>
    </source>
</reference>
<accession>A0A6I4VXI2</accession>
<name>A0A6I4VXI2_9ACTN</name>
<dbReference type="CDD" id="cd04458">
    <property type="entry name" value="CSP_CDS"/>
    <property type="match status" value="1"/>
</dbReference>
<evidence type="ECO:0000256" key="1">
    <source>
        <dbReference type="SAM" id="MobiDB-lite"/>
    </source>
</evidence>
<comment type="caution">
    <text evidence="3">The sequence shown here is derived from an EMBL/GenBank/DDBJ whole genome shotgun (WGS) entry which is preliminary data.</text>
</comment>
<dbReference type="PRINTS" id="PR00050">
    <property type="entry name" value="COLDSHOCK"/>
</dbReference>
<feature type="region of interest" description="Disordered" evidence="1">
    <location>
        <begin position="76"/>
        <end position="98"/>
    </location>
</feature>
<sequence length="149" mass="16177">MVPVVLSGRVLRFDEVRGYGFIAPDEGGPDVFVHANELADDDKSELMPGTIVEFEVMEGERGPKAFAVRVVGPPPGRRDAFPEVTPRATGPTAGPNGDDVLCDVLAPSEFREEVTELFLRGVPDLTGAQIVRLRDTLLPLAQKHGWVDE</sequence>
<dbReference type="EMBL" id="WUTW01000001">
    <property type="protein sequence ID" value="MXQ63069.1"/>
    <property type="molecule type" value="Genomic_DNA"/>
</dbReference>
<dbReference type="SMART" id="SM00357">
    <property type="entry name" value="CSP"/>
    <property type="match status" value="1"/>
</dbReference>
<dbReference type="SUPFAM" id="SSF50249">
    <property type="entry name" value="Nucleic acid-binding proteins"/>
    <property type="match status" value="1"/>
</dbReference>
<dbReference type="AlphaFoldDB" id="A0A6I4VXI2"/>
<dbReference type="Proteomes" id="UP000431901">
    <property type="component" value="Unassembled WGS sequence"/>
</dbReference>
<dbReference type="Gene3D" id="2.40.50.140">
    <property type="entry name" value="Nucleic acid-binding proteins"/>
    <property type="match status" value="1"/>
</dbReference>
<dbReference type="OrthoDB" id="4382049at2"/>
<feature type="domain" description="CSD" evidence="2">
    <location>
        <begin position="5"/>
        <end position="70"/>
    </location>
</feature>
<evidence type="ECO:0000313" key="3">
    <source>
        <dbReference type="EMBL" id="MXQ63069.1"/>
    </source>
</evidence>
<evidence type="ECO:0000313" key="4">
    <source>
        <dbReference type="Proteomes" id="UP000431901"/>
    </source>
</evidence>
<evidence type="ECO:0000259" key="2">
    <source>
        <dbReference type="PROSITE" id="PS51857"/>
    </source>
</evidence>
<dbReference type="InterPro" id="IPR011129">
    <property type="entry name" value="CSD"/>
</dbReference>
<keyword evidence="4" id="KW-1185">Reference proteome</keyword>
<dbReference type="PANTHER" id="PTHR46565:SF20">
    <property type="entry name" value="COLD SHOCK DOMAIN-CONTAINING PROTEIN 4"/>
    <property type="match status" value="1"/>
</dbReference>
<gene>
    <name evidence="3" type="ORF">GQ466_03375</name>
</gene>
<dbReference type="PANTHER" id="PTHR46565">
    <property type="entry name" value="COLD SHOCK DOMAIN PROTEIN 2"/>
    <property type="match status" value="1"/>
</dbReference>
<organism evidence="3 4">
    <name type="scientific">Actinomadura rayongensis</name>
    <dbReference type="NCBI Taxonomy" id="1429076"/>
    <lineage>
        <taxon>Bacteria</taxon>
        <taxon>Bacillati</taxon>
        <taxon>Actinomycetota</taxon>
        <taxon>Actinomycetes</taxon>
        <taxon>Streptosporangiales</taxon>
        <taxon>Thermomonosporaceae</taxon>
        <taxon>Actinomadura</taxon>
    </lineage>
</organism>
<dbReference type="GO" id="GO:0003676">
    <property type="term" value="F:nucleic acid binding"/>
    <property type="evidence" value="ECO:0007669"/>
    <property type="project" value="InterPro"/>
</dbReference>
<dbReference type="InterPro" id="IPR012340">
    <property type="entry name" value="NA-bd_OB-fold"/>
</dbReference>
<proteinExistence type="predicted"/>
<protein>
    <submittedName>
        <fullName evidence="3">Cold shock domain-containing protein</fullName>
    </submittedName>
</protein>
<dbReference type="Pfam" id="PF00313">
    <property type="entry name" value="CSD"/>
    <property type="match status" value="1"/>
</dbReference>
<dbReference type="InterPro" id="IPR002059">
    <property type="entry name" value="CSP_DNA-bd"/>
</dbReference>
<dbReference type="PROSITE" id="PS51857">
    <property type="entry name" value="CSD_2"/>
    <property type="match status" value="1"/>
</dbReference>